<comment type="caution">
    <text evidence="9">The sequence shown here is derived from an EMBL/GenBank/DDBJ whole genome shotgun (WGS) entry which is preliminary data.</text>
</comment>
<evidence type="ECO:0000256" key="6">
    <source>
        <dbReference type="ARBA" id="ARBA00022777"/>
    </source>
</evidence>
<dbReference type="PROSITE" id="PS00108">
    <property type="entry name" value="PROTEIN_KINASE_ST"/>
    <property type="match status" value="1"/>
</dbReference>
<evidence type="ECO:0000256" key="4">
    <source>
        <dbReference type="ARBA" id="ARBA00022679"/>
    </source>
</evidence>
<keyword evidence="10" id="KW-1185">Reference proteome</keyword>
<dbReference type="PANTHER" id="PTHR24056">
    <property type="entry name" value="CELL DIVISION PROTEIN KINASE"/>
    <property type="match status" value="1"/>
</dbReference>
<evidence type="ECO:0000256" key="1">
    <source>
        <dbReference type="ARBA" id="ARBA00006485"/>
    </source>
</evidence>
<dbReference type="EC" id="2.7.11.22" evidence="2"/>
<proteinExistence type="inferred from homology"/>
<evidence type="ECO:0000256" key="2">
    <source>
        <dbReference type="ARBA" id="ARBA00012425"/>
    </source>
</evidence>
<keyword evidence="3" id="KW-0723">Serine/threonine-protein kinase</keyword>
<dbReference type="GO" id="GO:0010389">
    <property type="term" value="P:regulation of G2/M transition of mitotic cell cycle"/>
    <property type="evidence" value="ECO:0007669"/>
    <property type="project" value="TreeGrafter"/>
</dbReference>
<evidence type="ECO:0000313" key="9">
    <source>
        <dbReference type="EMBL" id="KAF1002795.1"/>
    </source>
</evidence>
<dbReference type="InterPro" id="IPR050108">
    <property type="entry name" value="CDK"/>
</dbReference>
<dbReference type="AlphaFoldDB" id="A0A6L5BBM3"/>
<dbReference type="EMBL" id="WRXP01000377">
    <property type="protein sequence ID" value="KAF1002795.1"/>
    <property type="molecule type" value="Genomic_DNA"/>
</dbReference>
<dbReference type="Pfam" id="PF00069">
    <property type="entry name" value="Pkinase"/>
    <property type="match status" value="1"/>
</dbReference>
<dbReference type="GO" id="GO:0000307">
    <property type="term" value="C:cyclin-dependent protein kinase holoenzyme complex"/>
    <property type="evidence" value="ECO:0007669"/>
    <property type="project" value="TreeGrafter"/>
</dbReference>
<dbReference type="GO" id="GO:0030332">
    <property type="term" value="F:cyclin binding"/>
    <property type="evidence" value="ECO:0007669"/>
    <property type="project" value="TreeGrafter"/>
</dbReference>
<protein>
    <recommendedName>
        <fullName evidence="2">cyclin-dependent kinase</fullName>
        <ecNumber evidence="2">2.7.11.22</ecNumber>
    </recommendedName>
</protein>
<dbReference type="Proteomes" id="UP000593563">
    <property type="component" value="Unassembled WGS sequence"/>
</dbReference>
<dbReference type="PANTHER" id="PTHR24056:SF254">
    <property type="entry name" value="CYCLIN-DEPENDENT KINASE 2"/>
    <property type="match status" value="1"/>
</dbReference>
<dbReference type="InterPro" id="IPR008271">
    <property type="entry name" value="Ser/Thr_kinase_AS"/>
</dbReference>
<dbReference type="GO" id="GO:0004693">
    <property type="term" value="F:cyclin-dependent protein serine/threonine kinase activity"/>
    <property type="evidence" value="ECO:0007669"/>
    <property type="project" value="UniProtKB-EC"/>
</dbReference>
<reference evidence="9" key="1">
    <citation type="submission" date="2020-01" db="EMBL/GenBank/DDBJ databases">
        <title>The Celery Genome Sequence Reveals Sequential Paleo-tetraploidization, Resistance Gene Elimination, Karyotype Evolution, and Functional Innovation in Apiales.</title>
        <authorList>
            <person name="Song X."/>
        </authorList>
    </citation>
    <scope>NUCLEOTIDE SEQUENCE</scope>
    <source>
        <tissue evidence="9">Leaf</tissue>
    </source>
</reference>
<comment type="similarity">
    <text evidence="1">Belongs to the protein kinase superfamily. CMGC Ser/Thr protein kinase family. CDC2/CDKX subfamily.</text>
</comment>
<evidence type="ECO:0000313" key="10">
    <source>
        <dbReference type="Proteomes" id="UP000593563"/>
    </source>
</evidence>
<evidence type="ECO:0000256" key="7">
    <source>
        <dbReference type="ARBA" id="ARBA00022840"/>
    </source>
</evidence>
<keyword evidence="5" id="KW-0547">Nucleotide-binding</keyword>
<feature type="domain" description="Protein kinase" evidence="8">
    <location>
        <begin position="1"/>
        <end position="118"/>
    </location>
</feature>
<organism evidence="9 10">
    <name type="scientific">Apium graveolens</name>
    <name type="common">Celery</name>
    <dbReference type="NCBI Taxonomy" id="4045"/>
    <lineage>
        <taxon>Eukaryota</taxon>
        <taxon>Viridiplantae</taxon>
        <taxon>Streptophyta</taxon>
        <taxon>Embryophyta</taxon>
        <taxon>Tracheophyta</taxon>
        <taxon>Spermatophyta</taxon>
        <taxon>Magnoliopsida</taxon>
        <taxon>eudicotyledons</taxon>
        <taxon>Gunneridae</taxon>
        <taxon>Pentapetalae</taxon>
        <taxon>asterids</taxon>
        <taxon>campanulids</taxon>
        <taxon>Apiales</taxon>
        <taxon>Apiaceae</taxon>
        <taxon>Apioideae</taxon>
        <taxon>apioid superclade</taxon>
        <taxon>Apieae</taxon>
        <taxon>Apium</taxon>
    </lineage>
</organism>
<dbReference type="GO" id="GO:0000082">
    <property type="term" value="P:G1/S transition of mitotic cell cycle"/>
    <property type="evidence" value="ECO:0007669"/>
    <property type="project" value="TreeGrafter"/>
</dbReference>
<dbReference type="Gene3D" id="1.10.510.10">
    <property type="entry name" value="Transferase(Phosphotransferase) domain 1"/>
    <property type="match status" value="1"/>
</dbReference>
<dbReference type="PROSITE" id="PS50011">
    <property type="entry name" value="PROTEIN_KINASE_DOM"/>
    <property type="match status" value="1"/>
</dbReference>
<dbReference type="InterPro" id="IPR000719">
    <property type="entry name" value="Prot_kinase_dom"/>
</dbReference>
<keyword evidence="7" id="KW-0067">ATP-binding</keyword>
<name>A0A6L5BBM3_APIGR</name>
<dbReference type="GO" id="GO:0005524">
    <property type="term" value="F:ATP binding"/>
    <property type="evidence" value="ECO:0007669"/>
    <property type="project" value="UniProtKB-KW"/>
</dbReference>
<gene>
    <name evidence="9" type="ORF">AG4045_000398</name>
</gene>
<evidence type="ECO:0000256" key="3">
    <source>
        <dbReference type="ARBA" id="ARBA00022527"/>
    </source>
</evidence>
<keyword evidence="6" id="KW-0418">Kinase</keyword>
<evidence type="ECO:0000259" key="8">
    <source>
        <dbReference type="PROSITE" id="PS50011"/>
    </source>
</evidence>
<evidence type="ECO:0000256" key="5">
    <source>
        <dbReference type="ARBA" id="ARBA00022741"/>
    </source>
</evidence>
<dbReference type="GO" id="GO:0007165">
    <property type="term" value="P:signal transduction"/>
    <property type="evidence" value="ECO:0007669"/>
    <property type="project" value="TreeGrafter"/>
</dbReference>
<accession>A0A6L5BBM3</accession>
<dbReference type="InterPro" id="IPR011009">
    <property type="entry name" value="Kinase-like_dom_sf"/>
</dbReference>
<dbReference type="GO" id="GO:0005737">
    <property type="term" value="C:cytoplasm"/>
    <property type="evidence" value="ECO:0007669"/>
    <property type="project" value="TreeGrafter"/>
</dbReference>
<dbReference type="GO" id="GO:0005634">
    <property type="term" value="C:nucleus"/>
    <property type="evidence" value="ECO:0007669"/>
    <property type="project" value="TreeGrafter"/>
</dbReference>
<keyword evidence="4" id="KW-0808">Transferase</keyword>
<dbReference type="GO" id="GO:0010468">
    <property type="term" value="P:regulation of gene expression"/>
    <property type="evidence" value="ECO:0007669"/>
    <property type="project" value="TreeGrafter"/>
</dbReference>
<dbReference type="SUPFAM" id="SSF56112">
    <property type="entry name" value="Protein kinase-like (PK-like)"/>
    <property type="match status" value="1"/>
</dbReference>
<sequence length="118" mass="13276">MKVSTTLGNTWDIISEGISSSLMLDVQTRDNLVAIVFEYIKSDLQKFLKSAPLTTWSPEVVKRFLHNILSGILYLHTNKIVHRDLKTDNMLIDGADGVSAKIASSFYHIEKVVSCYET</sequence>